<evidence type="ECO:0000313" key="2">
    <source>
        <dbReference type="Proteomes" id="UP000267250"/>
    </source>
</evidence>
<proteinExistence type="predicted"/>
<sequence>MQVWSVFNKADLDDEMSKKILTFCEEKDVMVVGQIPFDKKMPWLLVCEYLQLNIKKALVQAL</sequence>
<dbReference type="EMBL" id="CP016379">
    <property type="protein sequence ID" value="AZR73303.1"/>
    <property type="molecule type" value="Genomic_DNA"/>
</dbReference>
<evidence type="ECO:0000313" key="1">
    <source>
        <dbReference type="EMBL" id="AZR73303.1"/>
    </source>
</evidence>
<accession>A0A3Q9HQB3</accession>
<organism evidence="1 2">
    <name type="scientific">Anoxybacter fermentans</name>
    <dbReference type="NCBI Taxonomy" id="1323375"/>
    <lineage>
        <taxon>Bacteria</taxon>
        <taxon>Bacillati</taxon>
        <taxon>Bacillota</taxon>
        <taxon>Clostridia</taxon>
        <taxon>Halanaerobiales</taxon>
        <taxon>Anoxybacter</taxon>
    </lineage>
</organism>
<dbReference type="AlphaFoldDB" id="A0A3Q9HQB3"/>
<gene>
    <name evidence="1" type="ORF">BBF96_07840</name>
</gene>
<reference evidence="1 2" key="1">
    <citation type="submission" date="2016-07" db="EMBL/GenBank/DDBJ databases">
        <title>Genome and transcriptome analysis of iron-reducing fermentative bacteria Anoxybacter fermentans.</title>
        <authorList>
            <person name="Zeng X."/>
            <person name="Shao Z."/>
        </authorList>
    </citation>
    <scope>NUCLEOTIDE SEQUENCE [LARGE SCALE GENOMIC DNA]</scope>
    <source>
        <strain evidence="1 2">DY22613</strain>
    </source>
</reference>
<dbReference type="KEGG" id="aft:BBF96_07840"/>
<dbReference type="Proteomes" id="UP000267250">
    <property type="component" value="Chromosome"/>
</dbReference>
<protein>
    <submittedName>
        <fullName evidence="1">Uncharacterized protein</fullName>
    </submittedName>
</protein>
<name>A0A3Q9HQB3_9FIRM</name>
<keyword evidence="2" id="KW-1185">Reference proteome</keyword>